<evidence type="ECO:0000256" key="6">
    <source>
        <dbReference type="RuleBase" id="RU000308"/>
    </source>
</evidence>
<sequence length="92" mass="10684">KDVLDIEQFSTIKGVRLDATDNQFYGKFSTGSVSIPWQNEMIETECFQELNVMEVNGELVLDLRNDSIRGENGKRESKNKFGFFARLFKRRT</sequence>
<dbReference type="GO" id="GO:0004703">
    <property type="term" value="F:G protein-coupled receptor kinase activity"/>
    <property type="evidence" value="ECO:0007669"/>
    <property type="project" value="InterPro"/>
</dbReference>
<dbReference type="GO" id="GO:0009966">
    <property type="term" value="P:regulation of signal transduction"/>
    <property type="evidence" value="ECO:0007669"/>
    <property type="project" value="TreeGrafter"/>
</dbReference>
<evidence type="ECO:0000256" key="4">
    <source>
        <dbReference type="ARBA" id="ARBA00022777"/>
    </source>
</evidence>
<reference evidence="9" key="1">
    <citation type="submission" date="2016-06" db="UniProtKB">
        <authorList>
            <consortium name="WormBaseParasite"/>
        </authorList>
    </citation>
    <scope>IDENTIFICATION</scope>
</reference>
<keyword evidence="1 6" id="KW-0723">Serine/threonine-protein kinase</keyword>
<protein>
    <recommendedName>
        <fullName evidence="6">G protein-coupled receptor kinase</fullName>
        <ecNumber evidence="6">2.7.11.-</ecNumber>
    </recommendedName>
</protein>
<dbReference type="WBParaSite" id="OFLC_0000964001-mRNA-1">
    <property type="protein sequence ID" value="OFLC_0000964001-mRNA-1"/>
    <property type="gene ID" value="OFLC_0000964001"/>
</dbReference>
<dbReference type="GO" id="GO:0007165">
    <property type="term" value="P:signal transduction"/>
    <property type="evidence" value="ECO:0007669"/>
    <property type="project" value="InterPro"/>
</dbReference>
<keyword evidence="4 6" id="KW-0418">Kinase</keyword>
<evidence type="ECO:0000313" key="8">
    <source>
        <dbReference type="Proteomes" id="UP000267606"/>
    </source>
</evidence>
<comment type="similarity">
    <text evidence="6">Belongs to the protein kinase superfamily. AGC Ser/Thr protein kinase family. GPRK subfamily.</text>
</comment>
<gene>
    <name evidence="7" type="ORF">OFLC_LOCUS9644</name>
</gene>
<evidence type="ECO:0000256" key="1">
    <source>
        <dbReference type="ARBA" id="ARBA00022527"/>
    </source>
</evidence>
<dbReference type="EC" id="2.7.11.-" evidence="6"/>
<keyword evidence="8" id="KW-1185">Reference proteome</keyword>
<dbReference type="AlphaFoldDB" id="A0A183HQ79"/>
<dbReference type="PANTHER" id="PTHR24355:SF28">
    <property type="entry name" value="G PROTEIN-COUPLED RECEPTOR KINASE 2"/>
    <property type="match status" value="1"/>
</dbReference>
<dbReference type="PANTHER" id="PTHR24355">
    <property type="entry name" value="G PROTEIN-COUPLED RECEPTOR KINASE/RIBOSOMAL PROTEIN S6 KINASE"/>
    <property type="match status" value="1"/>
</dbReference>
<dbReference type="InterPro" id="IPR000239">
    <property type="entry name" value="GPCR_kinase"/>
</dbReference>
<evidence type="ECO:0000313" key="9">
    <source>
        <dbReference type="WBParaSite" id="OFLC_0000964001-mRNA-1"/>
    </source>
</evidence>
<proteinExistence type="inferred from homology"/>
<dbReference type="Proteomes" id="UP000267606">
    <property type="component" value="Unassembled WGS sequence"/>
</dbReference>
<keyword evidence="2 6" id="KW-0808">Transferase</keyword>
<organism evidence="9">
    <name type="scientific">Onchocerca flexuosa</name>
    <dbReference type="NCBI Taxonomy" id="387005"/>
    <lineage>
        <taxon>Eukaryota</taxon>
        <taxon>Metazoa</taxon>
        <taxon>Ecdysozoa</taxon>
        <taxon>Nematoda</taxon>
        <taxon>Chromadorea</taxon>
        <taxon>Rhabditida</taxon>
        <taxon>Spirurina</taxon>
        <taxon>Spiruromorpha</taxon>
        <taxon>Filarioidea</taxon>
        <taxon>Onchocercidae</taxon>
        <taxon>Onchocerca</taxon>
    </lineage>
</organism>
<dbReference type="PRINTS" id="PR00717">
    <property type="entry name" value="GPCRKINASE"/>
</dbReference>
<accession>A0A183HQ79</accession>
<dbReference type="STRING" id="387005.A0A183HQ79"/>
<dbReference type="Gene3D" id="3.30.200.20">
    <property type="entry name" value="Phosphorylase Kinase, domain 1"/>
    <property type="match status" value="1"/>
</dbReference>
<keyword evidence="5 6" id="KW-0067">ATP-binding</keyword>
<keyword evidence="3 6" id="KW-0547">Nucleotide-binding</keyword>
<evidence type="ECO:0000256" key="2">
    <source>
        <dbReference type="ARBA" id="ARBA00022679"/>
    </source>
</evidence>
<dbReference type="GO" id="GO:0005524">
    <property type="term" value="F:ATP binding"/>
    <property type="evidence" value="ECO:0007669"/>
    <property type="project" value="UniProtKB-KW"/>
</dbReference>
<dbReference type="EMBL" id="UZAJ01012049">
    <property type="protein sequence ID" value="VDO62117.1"/>
    <property type="molecule type" value="Genomic_DNA"/>
</dbReference>
<evidence type="ECO:0000313" key="7">
    <source>
        <dbReference type="EMBL" id="VDO62117.1"/>
    </source>
</evidence>
<evidence type="ECO:0000256" key="3">
    <source>
        <dbReference type="ARBA" id="ARBA00022741"/>
    </source>
</evidence>
<reference evidence="7 8" key="2">
    <citation type="submission" date="2018-11" db="EMBL/GenBank/DDBJ databases">
        <authorList>
            <consortium name="Pathogen Informatics"/>
        </authorList>
    </citation>
    <scope>NUCLEOTIDE SEQUENCE [LARGE SCALE GENOMIC DNA]</scope>
</reference>
<evidence type="ECO:0000256" key="5">
    <source>
        <dbReference type="ARBA" id="ARBA00022840"/>
    </source>
</evidence>
<name>A0A183HQ79_9BILA</name>
<dbReference type="GO" id="GO:0005737">
    <property type="term" value="C:cytoplasm"/>
    <property type="evidence" value="ECO:0007669"/>
    <property type="project" value="TreeGrafter"/>
</dbReference>